<dbReference type="Gene3D" id="2.60.40.10">
    <property type="entry name" value="Immunoglobulins"/>
    <property type="match status" value="2"/>
</dbReference>
<organism evidence="15 16">
    <name type="scientific">Catagonus wagneri</name>
    <name type="common">Chacoan peccary</name>
    <dbReference type="NCBI Taxonomy" id="51154"/>
    <lineage>
        <taxon>Eukaryota</taxon>
        <taxon>Metazoa</taxon>
        <taxon>Chordata</taxon>
        <taxon>Craniata</taxon>
        <taxon>Vertebrata</taxon>
        <taxon>Euteleostomi</taxon>
        <taxon>Mammalia</taxon>
        <taxon>Eutheria</taxon>
        <taxon>Laurasiatheria</taxon>
        <taxon>Artiodactyla</taxon>
        <taxon>Suina</taxon>
        <taxon>Tayassuidae</taxon>
        <taxon>Catagonus</taxon>
    </lineage>
</organism>
<keyword evidence="5" id="KW-0677">Repeat</keyword>
<evidence type="ECO:0000256" key="3">
    <source>
        <dbReference type="ARBA" id="ARBA00022692"/>
    </source>
</evidence>
<comment type="subcellular location">
    <subcellularLocation>
        <location evidence="1">Membrane</location>
        <topology evidence="1">Single-pass type I membrane protein</topology>
    </subcellularLocation>
</comment>
<evidence type="ECO:0000256" key="7">
    <source>
        <dbReference type="ARBA" id="ARBA00022989"/>
    </source>
</evidence>
<gene>
    <name evidence="15" type="primary">ICAM2</name>
</gene>
<evidence type="ECO:0000313" key="15">
    <source>
        <dbReference type="Ensembl" id="ENSCWAP00000027206.1"/>
    </source>
</evidence>
<protein>
    <submittedName>
        <fullName evidence="15">Intercellular adhesion molecule 2</fullName>
    </submittedName>
</protein>
<keyword evidence="6" id="KW-0130">Cell adhesion</keyword>
<evidence type="ECO:0000256" key="10">
    <source>
        <dbReference type="ARBA" id="ARBA00023180"/>
    </source>
</evidence>
<dbReference type="FunFam" id="2.60.40.10:FF:000194">
    <property type="entry name" value="Intercellular adhesion molecule 1"/>
    <property type="match status" value="1"/>
</dbReference>
<evidence type="ECO:0000256" key="4">
    <source>
        <dbReference type="ARBA" id="ARBA00022729"/>
    </source>
</evidence>
<feature type="transmembrane region" description="Helical" evidence="12">
    <location>
        <begin position="223"/>
        <end position="247"/>
    </location>
</feature>
<dbReference type="GO" id="GO:0005178">
    <property type="term" value="F:integrin binding"/>
    <property type="evidence" value="ECO:0007669"/>
    <property type="project" value="Ensembl"/>
</dbReference>
<dbReference type="PRINTS" id="PR01472">
    <property type="entry name" value="ICAMVCAM1"/>
</dbReference>
<evidence type="ECO:0000256" key="1">
    <source>
        <dbReference type="ARBA" id="ARBA00004479"/>
    </source>
</evidence>
<keyword evidence="11" id="KW-0393">Immunoglobulin domain</keyword>
<dbReference type="GO" id="GO:0005902">
    <property type="term" value="C:microvillus"/>
    <property type="evidence" value="ECO:0007669"/>
    <property type="project" value="Ensembl"/>
</dbReference>
<evidence type="ECO:0000256" key="12">
    <source>
        <dbReference type="SAM" id="Phobius"/>
    </source>
</evidence>
<dbReference type="InterPro" id="IPR047012">
    <property type="entry name" value="ICAM_VCAM"/>
</dbReference>
<keyword evidence="16" id="KW-1185">Reference proteome</keyword>
<feature type="chain" id="PRO_5034983041" evidence="13">
    <location>
        <begin position="24"/>
        <end position="274"/>
    </location>
</feature>
<keyword evidence="3 12" id="KW-0812">Transmembrane</keyword>
<dbReference type="InterPro" id="IPR013783">
    <property type="entry name" value="Ig-like_fold"/>
</dbReference>
<dbReference type="FunFam" id="2.60.40.10:FF:000338">
    <property type="entry name" value="intercellular adhesion molecule 5"/>
    <property type="match status" value="1"/>
</dbReference>
<reference evidence="15" key="2">
    <citation type="submission" date="2025-09" db="UniProtKB">
        <authorList>
            <consortium name="Ensembl"/>
        </authorList>
    </citation>
    <scope>IDENTIFICATION</scope>
</reference>
<keyword evidence="8 12" id="KW-0472">Membrane</keyword>
<evidence type="ECO:0000256" key="9">
    <source>
        <dbReference type="ARBA" id="ARBA00023157"/>
    </source>
</evidence>
<evidence type="ECO:0000256" key="8">
    <source>
        <dbReference type="ARBA" id="ARBA00023136"/>
    </source>
</evidence>
<proteinExistence type="inferred from homology"/>
<evidence type="ECO:0000259" key="14">
    <source>
        <dbReference type="Pfam" id="PF03921"/>
    </source>
</evidence>
<feature type="domain" description="Intercellular adhesion molecule N-terminal" evidence="14">
    <location>
        <begin position="25"/>
        <end position="113"/>
    </location>
</feature>
<evidence type="ECO:0000256" key="11">
    <source>
        <dbReference type="ARBA" id="ARBA00023319"/>
    </source>
</evidence>
<feature type="signal peptide" evidence="13">
    <location>
        <begin position="1"/>
        <end position="23"/>
    </location>
</feature>
<evidence type="ECO:0000256" key="2">
    <source>
        <dbReference type="ARBA" id="ARBA00005925"/>
    </source>
</evidence>
<keyword evidence="9" id="KW-1015">Disulfide bond</keyword>
<accession>A0A8C3YRE2</accession>
<keyword evidence="7 12" id="KW-1133">Transmembrane helix</keyword>
<dbReference type="Pfam" id="PF03921">
    <property type="entry name" value="ICAM_N"/>
    <property type="match status" value="1"/>
</dbReference>
<keyword evidence="4 13" id="KW-0732">Signal</keyword>
<dbReference type="GO" id="GO:0001931">
    <property type="term" value="C:uropod"/>
    <property type="evidence" value="ECO:0007669"/>
    <property type="project" value="Ensembl"/>
</dbReference>
<dbReference type="AlphaFoldDB" id="A0A8C3YRE2"/>
<evidence type="ECO:0000256" key="13">
    <source>
        <dbReference type="SAM" id="SignalP"/>
    </source>
</evidence>
<dbReference type="InterPro" id="IPR013768">
    <property type="entry name" value="ICAM_N"/>
</dbReference>
<dbReference type="Ensembl" id="ENSCWAT00000029490.1">
    <property type="protein sequence ID" value="ENSCWAP00000027206.1"/>
    <property type="gene ID" value="ENSCWAG00000020528.1"/>
</dbReference>
<dbReference type="InterPro" id="IPR003987">
    <property type="entry name" value="ICAM_VCAM_N"/>
</dbReference>
<dbReference type="SUPFAM" id="SSF48726">
    <property type="entry name" value="Immunoglobulin"/>
    <property type="match status" value="2"/>
</dbReference>
<dbReference type="GO" id="GO:0098609">
    <property type="term" value="P:cell-cell adhesion"/>
    <property type="evidence" value="ECO:0007669"/>
    <property type="project" value="InterPro"/>
</dbReference>
<dbReference type="GO" id="GO:0032154">
    <property type="term" value="C:cleavage furrow"/>
    <property type="evidence" value="ECO:0007669"/>
    <property type="project" value="Ensembl"/>
</dbReference>
<dbReference type="PANTHER" id="PTHR13771">
    <property type="entry name" value="INTERCELLULAR ADHESION MOLECULE"/>
    <property type="match status" value="1"/>
</dbReference>
<dbReference type="PANTHER" id="PTHR13771:SF3">
    <property type="entry name" value="INTERCELLULAR ADHESION MOLECULE 2"/>
    <property type="match status" value="1"/>
</dbReference>
<dbReference type="InterPro" id="IPR036179">
    <property type="entry name" value="Ig-like_dom_sf"/>
</dbReference>
<sequence length="274" mass="31020">MTPFGSWGLLMAFLALLCCPGCGEEASEVAMWTEQLVVESGVTQLINCSTNCAQPEISGLETTFSKHLLDEKPQWKLYEINVSQDTTVLCYFTCSGRQEIKRFNISVFYPPKQVLLKLQPTFVTIGRWFTIECRVPSVAPLEALTVTLLRGSEILYSEALRGTTLSPQEAIVIHNATAHREDGHHDFSCQAEMDLQSRGGSLIHRVSEPQALEVYEPVQDNQMVIIITVVSVLLFLFVTSVLLCFVFSQQWYQRRTGTYGVQAAWRRLRWPHRV</sequence>
<evidence type="ECO:0000313" key="16">
    <source>
        <dbReference type="Proteomes" id="UP000694540"/>
    </source>
</evidence>
<dbReference type="GeneTree" id="ENSGT00940000161654"/>
<evidence type="ECO:0000256" key="6">
    <source>
        <dbReference type="ARBA" id="ARBA00022889"/>
    </source>
</evidence>
<evidence type="ECO:0000256" key="5">
    <source>
        <dbReference type="ARBA" id="ARBA00022737"/>
    </source>
</evidence>
<keyword evidence="10" id="KW-0325">Glycoprotein</keyword>
<dbReference type="Proteomes" id="UP000694540">
    <property type="component" value="Unplaced"/>
</dbReference>
<name>A0A8C3YRE2_9CETA</name>
<comment type="similarity">
    <text evidence="2">Belongs to the immunoglobulin superfamily. ICAM family.</text>
</comment>
<reference evidence="15" key="1">
    <citation type="submission" date="2025-08" db="UniProtKB">
        <authorList>
            <consortium name="Ensembl"/>
        </authorList>
    </citation>
    <scope>IDENTIFICATION</scope>
</reference>